<name>A0AAX4L218_9CREN</name>
<evidence type="ECO:0000313" key="2">
    <source>
        <dbReference type="EMBL" id="WWQ60862.1"/>
    </source>
</evidence>
<dbReference type="EMBL" id="CP146016">
    <property type="protein sequence ID" value="WWQ60862.1"/>
    <property type="molecule type" value="Genomic_DNA"/>
</dbReference>
<feature type="transmembrane region" description="Helical" evidence="1">
    <location>
        <begin position="7"/>
        <end position="29"/>
    </location>
</feature>
<evidence type="ECO:0000256" key="1">
    <source>
        <dbReference type="SAM" id="Phobius"/>
    </source>
</evidence>
<keyword evidence="1" id="KW-0472">Membrane</keyword>
<reference evidence="2 3" key="1">
    <citation type="submission" date="2024-02" db="EMBL/GenBank/DDBJ databases">
        <title>STSV induces naive adaptation in Sulfolobus.</title>
        <authorList>
            <person name="Xiang X."/>
            <person name="Song M."/>
        </authorList>
    </citation>
    <scope>NUCLEOTIDE SEQUENCE [LARGE SCALE GENOMIC DNA]</scope>
    <source>
        <strain evidence="2 3">RT2</strain>
    </source>
</reference>
<proteinExistence type="predicted"/>
<dbReference type="GeneID" id="89335489"/>
<dbReference type="RefSeq" id="WP_338602301.1">
    <property type="nucleotide sequence ID" value="NZ_CP146016.1"/>
</dbReference>
<keyword evidence="1" id="KW-0812">Transmembrane</keyword>
<protein>
    <submittedName>
        <fullName evidence="2">Zinc ribbon domain-containing protein</fullName>
    </submittedName>
</protein>
<dbReference type="AlphaFoldDB" id="A0AAX4L218"/>
<keyword evidence="3" id="KW-1185">Reference proteome</keyword>
<keyword evidence="1" id="KW-1133">Transmembrane helix</keyword>
<evidence type="ECO:0000313" key="3">
    <source>
        <dbReference type="Proteomes" id="UP001432202"/>
    </source>
</evidence>
<organism evidence="2 3">
    <name type="scientific">Sulfolobus tengchongensis</name>
    <dbReference type="NCBI Taxonomy" id="207809"/>
    <lineage>
        <taxon>Archaea</taxon>
        <taxon>Thermoproteota</taxon>
        <taxon>Thermoprotei</taxon>
        <taxon>Sulfolobales</taxon>
        <taxon>Sulfolobaceae</taxon>
        <taxon>Sulfolobus</taxon>
    </lineage>
</organism>
<dbReference type="Proteomes" id="UP001432202">
    <property type="component" value="Chromosome"/>
</dbReference>
<gene>
    <name evidence="2" type="ORF">V6M85_01930</name>
</gene>
<sequence length="195" mass="21750">MNKYLKIAIPAIAILAIVAISIPTISALINSSSKVTVISASTAESIFGGTWQVLQNETYLKVYPTENITIYYANGTNVTVQYPHQIKSLNHEVLTGNINGTHVIMIINLAQFTSNVSRYVFPDMFIDHHFVGDRHDFALIYNSTTYDGYYVIYFASTVPRPHTIMVAYKGSTLIEISLNGYMASISQMEQILNNI</sequence>
<accession>A0AAX4L218</accession>